<evidence type="ECO:0000313" key="4">
    <source>
        <dbReference type="Proteomes" id="UP000242501"/>
    </source>
</evidence>
<keyword evidence="1" id="KW-1133">Transmembrane helix</keyword>
<feature type="transmembrane region" description="Helical" evidence="1">
    <location>
        <begin position="97"/>
        <end position="122"/>
    </location>
</feature>
<gene>
    <name evidence="3" type="ORF">SAMN05421733_10674</name>
</gene>
<dbReference type="EMBL" id="FMYL01000006">
    <property type="protein sequence ID" value="SDB94380.1"/>
    <property type="molecule type" value="Genomic_DNA"/>
</dbReference>
<dbReference type="InterPro" id="IPR013099">
    <property type="entry name" value="K_chnl_dom"/>
</dbReference>
<keyword evidence="1" id="KW-0472">Membrane</keyword>
<evidence type="ECO:0000256" key="1">
    <source>
        <dbReference type="SAM" id="Phobius"/>
    </source>
</evidence>
<keyword evidence="1" id="KW-0812">Transmembrane</keyword>
<dbReference type="Gene3D" id="1.10.287.70">
    <property type="match status" value="1"/>
</dbReference>
<evidence type="ECO:0000313" key="3">
    <source>
        <dbReference type="EMBL" id="SDB94380.1"/>
    </source>
</evidence>
<reference evidence="4" key="1">
    <citation type="submission" date="2016-09" db="EMBL/GenBank/DDBJ databases">
        <authorList>
            <person name="Varghese N."/>
            <person name="Submissions S."/>
        </authorList>
    </citation>
    <scope>NUCLEOTIDE SEQUENCE [LARGE SCALE GENOMIC DNA]</scope>
    <source>
        <strain evidence="4">ANC 4422</strain>
    </source>
</reference>
<dbReference type="SUPFAM" id="SSF81324">
    <property type="entry name" value="Voltage-gated potassium channels"/>
    <property type="match status" value="1"/>
</dbReference>
<dbReference type="Proteomes" id="UP000242501">
    <property type="component" value="Unassembled WGS sequence"/>
</dbReference>
<feature type="domain" description="Potassium channel" evidence="2">
    <location>
        <begin position="115"/>
        <end position="187"/>
    </location>
</feature>
<feature type="transmembrane region" description="Helical" evidence="1">
    <location>
        <begin position="62"/>
        <end position="85"/>
    </location>
</feature>
<dbReference type="Pfam" id="PF07885">
    <property type="entry name" value="Ion_trans_2"/>
    <property type="match status" value="1"/>
</dbReference>
<feature type="transmembrane region" description="Helical" evidence="1">
    <location>
        <begin position="6"/>
        <end position="26"/>
    </location>
</feature>
<feature type="transmembrane region" description="Helical" evidence="1">
    <location>
        <begin position="38"/>
        <end position="56"/>
    </location>
</feature>
<sequence>MTSFPVSHRLYQVITWGLGIIAFLPISRVIRETTIFKWLGRFFIVGAIFFLFLMMLGIDQAWIQVTAHGFEIGVYLCATYGLIRYMLADRYSSKDELFAAAAAFTLLAWAFAYAYSICQLLIPHGFMNSAQPNLTQQSWLDILFFSFSLQTATGLSNLLPLHPLVKIIAILQMFFGVMYLAMIVSRLVGLKYIKNAND</sequence>
<feature type="transmembrane region" description="Helical" evidence="1">
    <location>
        <begin position="167"/>
        <end position="188"/>
    </location>
</feature>
<accession>A0A1G6HJE8</accession>
<protein>
    <submittedName>
        <fullName evidence="3">Ion channel</fullName>
    </submittedName>
</protein>
<name>A0A1G6HJE8_9GAMM</name>
<dbReference type="AlphaFoldDB" id="A0A1G6HJE8"/>
<evidence type="ECO:0000259" key="2">
    <source>
        <dbReference type="Pfam" id="PF07885"/>
    </source>
</evidence>
<proteinExistence type="predicted"/>
<dbReference type="STRING" id="1219383.SAMN05421733_10674"/>
<keyword evidence="4" id="KW-1185">Reference proteome</keyword>
<organism evidence="3 4">
    <name type="scientific">Acinetobacter boissieri</name>
    <dbReference type="NCBI Taxonomy" id="1219383"/>
    <lineage>
        <taxon>Bacteria</taxon>
        <taxon>Pseudomonadati</taxon>
        <taxon>Pseudomonadota</taxon>
        <taxon>Gammaproteobacteria</taxon>
        <taxon>Moraxellales</taxon>
        <taxon>Moraxellaceae</taxon>
        <taxon>Acinetobacter</taxon>
    </lineage>
</organism>